<sequence length="307" mass="32976">MSWSLMTLRWPTEATRWMGQLDAAKTLAGNELASTIQRLSGLQGLASTNPGPVGAAAKGAIAAGRQALAEQLGEVPRCLVVTPFQSGIGQGRGYQRFLSAPNLLQQLANKLTDATDDGSPQGEQHALCLLFLGTRHDQLAAGLGRFNALMPIPELVRAQRRAEHLTRLETEKWQIPQATALPRWEALPLERCTVLKAAQQSIAGQIAVLESYAADSSPMSDLAGLAARKANQQQVRDQRLADLRQLLEGGQADSLVRARLLGPGNNTQLRRMLLEGDAPGHEWVMSAGVILVGSAKGLSFVREMVGL</sequence>
<proteinExistence type="predicted"/>
<accession>A0A2V4I116</accession>
<gene>
    <name evidence="1" type="ORF">DMX07_20680</name>
</gene>
<evidence type="ECO:0000313" key="1">
    <source>
        <dbReference type="EMBL" id="PYB76780.1"/>
    </source>
</evidence>
<name>A0A2V4I116_9PSED</name>
<dbReference type="AlphaFoldDB" id="A0A2V4I116"/>
<dbReference type="EMBL" id="QJRO01000017">
    <property type="protein sequence ID" value="PYB76780.1"/>
    <property type="molecule type" value="Genomic_DNA"/>
</dbReference>
<protein>
    <recommendedName>
        <fullName evidence="3">Prophage PSSB64-01</fullName>
    </recommendedName>
</protein>
<dbReference type="RefSeq" id="WP_110703009.1">
    <property type="nucleotide sequence ID" value="NZ_CP151184.1"/>
</dbReference>
<dbReference type="Proteomes" id="UP000247620">
    <property type="component" value="Unassembled WGS sequence"/>
</dbReference>
<evidence type="ECO:0000313" key="2">
    <source>
        <dbReference type="Proteomes" id="UP000247620"/>
    </source>
</evidence>
<organism evidence="1 2">
    <name type="scientific">Pseudomonas soli</name>
    <dbReference type="NCBI Taxonomy" id="1306993"/>
    <lineage>
        <taxon>Bacteria</taxon>
        <taxon>Pseudomonadati</taxon>
        <taxon>Pseudomonadota</taxon>
        <taxon>Gammaproteobacteria</taxon>
        <taxon>Pseudomonadales</taxon>
        <taxon>Pseudomonadaceae</taxon>
        <taxon>Pseudomonas</taxon>
    </lineage>
</organism>
<evidence type="ECO:0008006" key="3">
    <source>
        <dbReference type="Google" id="ProtNLM"/>
    </source>
</evidence>
<comment type="caution">
    <text evidence="1">The sequence shown here is derived from an EMBL/GenBank/DDBJ whole genome shotgun (WGS) entry which is preliminary data.</text>
</comment>
<reference evidence="1 2" key="1">
    <citation type="submission" date="2018-06" db="EMBL/GenBank/DDBJ databases">
        <title>Pseudomonas diversity within urban Lake Michigan freshwaters.</title>
        <authorList>
            <person name="Batrich M."/>
            <person name="Hatzopoulos T."/>
            <person name="Putonti C."/>
        </authorList>
    </citation>
    <scope>NUCLEOTIDE SEQUENCE [LARGE SCALE GENOMIC DNA]</scope>
    <source>
        <strain evidence="1 2">LBp-160603</strain>
    </source>
</reference>